<evidence type="ECO:0000256" key="6">
    <source>
        <dbReference type="ARBA" id="ARBA00023098"/>
    </source>
</evidence>
<keyword evidence="8" id="KW-0594">Phospholipid biosynthesis</keyword>
<proteinExistence type="predicted"/>
<accession>A0ABY5VGF9</accession>
<feature type="transmembrane region" description="Helical" evidence="10">
    <location>
        <begin position="113"/>
        <end position="138"/>
    </location>
</feature>
<feature type="transmembrane region" description="Helical" evidence="10">
    <location>
        <begin position="7"/>
        <end position="30"/>
    </location>
</feature>
<feature type="transmembrane region" description="Helical" evidence="10">
    <location>
        <begin position="80"/>
        <end position="101"/>
    </location>
</feature>
<keyword evidence="5 10" id="KW-1133">Transmembrane helix</keyword>
<keyword evidence="2" id="KW-0444">Lipid biosynthesis</keyword>
<dbReference type="Pfam" id="PF02660">
    <property type="entry name" value="G3P_acyltransf"/>
    <property type="match status" value="1"/>
</dbReference>
<evidence type="ECO:0000256" key="3">
    <source>
        <dbReference type="ARBA" id="ARBA00022679"/>
    </source>
</evidence>
<evidence type="ECO:0000313" key="11">
    <source>
        <dbReference type="EMBL" id="UWP59347.1"/>
    </source>
</evidence>
<evidence type="ECO:0000256" key="9">
    <source>
        <dbReference type="ARBA" id="ARBA00023264"/>
    </source>
</evidence>
<dbReference type="InterPro" id="IPR003811">
    <property type="entry name" value="G3P_acylTferase_PlsY"/>
</dbReference>
<dbReference type="EMBL" id="CP102290">
    <property type="protein sequence ID" value="UWP59347.1"/>
    <property type="molecule type" value="Genomic_DNA"/>
</dbReference>
<keyword evidence="9" id="KW-1208">Phospholipid metabolism</keyword>
<keyword evidence="11" id="KW-0012">Acyltransferase</keyword>
<feature type="transmembrane region" description="Helical" evidence="10">
    <location>
        <begin position="50"/>
        <end position="68"/>
    </location>
</feature>
<dbReference type="RefSeq" id="WP_028527970.1">
    <property type="nucleotide sequence ID" value="NZ_CABLBR010000006.1"/>
</dbReference>
<evidence type="ECO:0000256" key="5">
    <source>
        <dbReference type="ARBA" id="ARBA00022989"/>
    </source>
</evidence>
<organism evidence="11 12">
    <name type="scientific">Ruminococcus gauvreauii</name>
    <dbReference type="NCBI Taxonomy" id="438033"/>
    <lineage>
        <taxon>Bacteria</taxon>
        <taxon>Bacillati</taxon>
        <taxon>Bacillota</taxon>
        <taxon>Clostridia</taxon>
        <taxon>Eubacteriales</taxon>
        <taxon>Oscillospiraceae</taxon>
        <taxon>Ruminococcus</taxon>
    </lineage>
</organism>
<name>A0ABY5VGF9_9FIRM</name>
<keyword evidence="12" id="KW-1185">Reference proteome</keyword>
<dbReference type="Proteomes" id="UP001060164">
    <property type="component" value="Chromosome"/>
</dbReference>
<evidence type="ECO:0000313" key="12">
    <source>
        <dbReference type="Proteomes" id="UP001060164"/>
    </source>
</evidence>
<sequence length="201" mass="21656">MRNVIPGYILFTVLGYLSGSILFGKVFSGLMKGIDLTAVSDDGNPGTFNAFRYGGIMCGIFTLLADLLKGCLPVTACRSYLGSGCLLFAFVMAAPVFGHAFSVFYHGEGGKAIAVSFGVLLGLLPNAFPLLALAGFYLFFSLVIRLTPHAKRSVCAFLGLIFSCILFEKRRSVLLGCIMLAGTVIYKHCIPLIYHDTRTDV</sequence>
<gene>
    <name evidence="11" type="ORF">NQ502_18645</name>
</gene>
<evidence type="ECO:0000256" key="7">
    <source>
        <dbReference type="ARBA" id="ARBA00023136"/>
    </source>
</evidence>
<keyword evidence="6" id="KW-0443">Lipid metabolism</keyword>
<dbReference type="PANTHER" id="PTHR30309:SF0">
    <property type="entry name" value="GLYCEROL-3-PHOSPHATE ACYLTRANSFERASE-RELATED"/>
    <property type="match status" value="1"/>
</dbReference>
<evidence type="ECO:0000256" key="1">
    <source>
        <dbReference type="ARBA" id="ARBA00022475"/>
    </source>
</evidence>
<evidence type="ECO:0000256" key="8">
    <source>
        <dbReference type="ARBA" id="ARBA00023209"/>
    </source>
</evidence>
<dbReference type="PANTHER" id="PTHR30309">
    <property type="entry name" value="INNER MEMBRANE PROTEIN YGIH"/>
    <property type="match status" value="1"/>
</dbReference>
<keyword evidence="4 10" id="KW-0812">Transmembrane</keyword>
<dbReference type="SMART" id="SM01207">
    <property type="entry name" value="G3P_acyltransf"/>
    <property type="match status" value="1"/>
</dbReference>
<evidence type="ECO:0000256" key="2">
    <source>
        <dbReference type="ARBA" id="ARBA00022516"/>
    </source>
</evidence>
<evidence type="ECO:0000256" key="10">
    <source>
        <dbReference type="SAM" id="Phobius"/>
    </source>
</evidence>
<keyword evidence="1" id="KW-1003">Cell membrane</keyword>
<dbReference type="GO" id="GO:0016746">
    <property type="term" value="F:acyltransferase activity"/>
    <property type="evidence" value="ECO:0007669"/>
    <property type="project" value="UniProtKB-KW"/>
</dbReference>
<keyword evidence="7 10" id="KW-0472">Membrane</keyword>
<feature type="transmembrane region" description="Helical" evidence="10">
    <location>
        <begin position="173"/>
        <end position="194"/>
    </location>
</feature>
<evidence type="ECO:0000256" key="4">
    <source>
        <dbReference type="ARBA" id="ARBA00022692"/>
    </source>
</evidence>
<reference evidence="11" key="1">
    <citation type="journal article" date="2022" name="Cell">
        <title>Design, construction, and in vivo augmentation of a complex gut microbiome.</title>
        <authorList>
            <person name="Cheng A.G."/>
            <person name="Ho P.Y."/>
            <person name="Aranda-Diaz A."/>
            <person name="Jain S."/>
            <person name="Yu F.B."/>
            <person name="Meng X."/>
            <person name="Wang M."/>
            <person name="Iakiviak M."/>
            <person name="Nagashima K."/>
            <person name="Zhao A."/>
            <person name="Murugkar P."/>
            <person name="Patil A."/>
            <person name="Atabakhsh K."/>
            <person name="Weakley A."/>
            <person name="Yan J."/>
            <person name="Brumbaugh A.R."/>
            <person name="Higginbottom S."/>
            <person name="Dimas A."/>
            <person name="Shiver A.L."/>
            <person name="Deutschbauer A."/>
            <person name="Neff N."/>
            <person name="Sonnenburg J.L."/>
            <person name="Huang K.C."/>
            <person name="Fischbach M.A."/>
        </authorList>
    </citation>
    <scope>NUCLEOTIDE SEQUENCE</scope>
    <source>
        <strain evidence="11">DSM 19829</strain>
    </source>
</reference>
<protein>
    <submittedName>
        <fullName evidence="11">Glycerol-3-phosphate acyltransferase</fullName>
    </submittedName>
</protein>
<keyword evidence="3" id="KW-0808">Transferase</keyword>